<sequence length="108" mass="11937">MQTTYTAVLARRVRISGDFSTLPYEAGWANEAVFFTQVEGEHPELSISTEISPDGINWLRRGQVEKLGESEHIAANALTVFGNWMRLVITGATPEHTARVLVHVSLKG</sequence>
<accession>A0ABP5UTY6</accession>
<dbReference type="EMBL" id="BAAARV010000097">
    <property type="protein sequence ID" value="GAA2385455.1"/>
    <property type="molecule type" value="Genomic_DNA"/>
</dbReference>
<proteinExistence type="predicted"/>
<organism evidence="1 2">
    <name type="scientific">Dactylosporangium salmoneum</name>
    <dbReference type="NCBI Taxonomy" id="53361"/>
    <lineage>
        <taxon>Bacteria</taxon>
        <taxon>Bacillati</taxon>
        <taxon>Actinomycetota</taxon>
        <taxon>Actinomycetes</taxon>
        <taxon>Micromonosporales</taxon>
        <taxon>Micromonosporaceae</taxon>
        <taxon>Dactylosporangium</taxon>
    </lineage>
</organism>
<name>A0ABP5UTY6_9ACTN</name>
<protein>
    <submittedName>
        <fullName evidence="1">Uncharacterized protein</fullName>
    </submittedName>
</protein>
<evidence type="ECO:0000313" key="1">
    <source>
        <dbReference type="EMBL" id="GAA2385455.1"/>
    </source>
</evidence>
<keyword evidence="2" id="KW-1185">Reference proteome</keyword>
<gene>
    <name evidence="1" type="ORF">GCM10010170_095410</name>
</gene>
<reference evidence="2" key="1">
    <citation type="journal article" date="2019" name="Int. J. Syst. Evol. Microbiol.">
        <title>The Global Catalogue of Microorganisms (GCM) 10K type strain sequencing project: providing services to taxonomists for standard genome sequencing and annotation.</title>
        <authorList>
            <consortium name="The Broad Institute Genomics Platform"/>
            <consortium name="The Broad Institute Genome Sequencing Center for Infectious Disease"/>
            <person name="Wu L."/>
            <person name="Ma J."/>
        </authorList>
    </citation>
    <scope>NUCLEOTIDE SEQUENCE [LARGE SCALE GENOMIC DNA]</scope>
    <source>
        <strain evidence="2">JCM 3272</strain>
    </source>
</reference>
<dbReference type="RefSeq" id="WP_344619351.1">
    <property type="nucleotide sequence ID" value="NZ_BAAARV010000097.1"/>
</dbReference>
<dbReference type="Proteomes" id="UP001501444">
    <property type="component" value="Unassembled WGS sequence"/>
</dbReference>
<evidence type="ECO:0000313" key="2">
    <source>
        <dbReference type="Proteomes" id="UP001501444"/>
    </source>
</evidence>
<comment type="caution">
    <text evidence="1">The sequence shown here is derived from an EMBL/GenBank/DDBJ whole genome shotgun (WGS) entry which is preliminary data.</text>
</comment>